<accession>K2RVU7</accession>
<gene>
    <name evidence="1" type="ORF">MPH_08509</name>
</gene>
<organism evidence="1 2">
    <name type="scientific">Macrophomina phaseolina (strain MS6)</name>
    <name type="common">Charcoal rot fungus</name>
    <dbReference type="NCBI Taxonomy" id="1126212"/>
    <lineage>
        <taxon>Eukaryota</taxon>
        <taxon>Fungi</taxon>
        <taxon>Dikarya</taxon>
        <taxon>Ascomycota</taxon>
        <taxon>Pezizomycotina</taxon>
        <taxon>Dothideomycetes</taxon>
        <taxon>Dothideomycetes incertae sedis</taxon>
        <taxon>Botryosphaeriales</taxon>
        <taxon>Botryosphaeriaceae</taxon>
        <taxon>Macrophomina</taxon>
    </lineage>
</organism>
<evidence type="ECO:0000313" key="2">
    <source>
        <dbReference type="Proteomes" id="UP000007129"/>
    </source>
</evidence>
<dbReference type="InParanoid" id="K2RVU7"/>
<dbReference type="AlphaFoldDB" id="K2RVU7"/>
<protein>
    <submittedName>
        <fullName evidence="1">Uncharacterized protein</fullName>
    </submittedName>
</protein>
<name>K2RVU7_MACPH</name>
<dbReference type="VEuPathDB" id="FungiDB:MPH_08509"/>
<dbReference type="HOGENOM" id="CLU_1468441_0_0_1"/>
<reference evidence="1 2" key="1">
    <citation type="journal article" date="2012" name="BMC Genomics">
        <title>Tools to kill: Genome of one of the most destructive plant pathogenic fungi Macrophomina phaseolina.</title>
        <authorList>
            <person name="Islam M.S."/>
            <person name="Haque M.S."/>
            <person name="Islam M.M."/>
            <person name="Emdad E.M."/>
            <person name="Halim A."/>
            <person name="Hossen Q.M.M."/>
            <person name="Hossain M.Z."/>
            <person name="Ahmed B."/>
            <person name="Rahim S."/>
            <person name="Rahman M.S."/>
            <person name="Alam M.M."/>
            <person name="Hou S."/>
            <person name="Wan X."/>
            <person name="Saito J.A."/>
            <person name="Alam M."/>
        </authorList>
    </citation>
    <scope>NUCLEOTIDE SEQUENCE [LARGE SCALE GENOMIC DNA]</scope>
    <source>
        <strain evidence="1 2">MS6</strain>
    </source>
</reference>
<comment type="caution">
    <text evidence="1">The sequence shown here is derived from an EMBL/GenBank/DDBJ whole genome shotgun (WGS) entry which is preliminary data.</text>
</comment>
<dbReference type="EMBL" id="AHHD01000359">
    <property type="protein sequence ID" value="EKG14329.1"/>
    <property type="molecule type" value="Genomic_DNA"/>
</dbReference>
<evidence type="ECO:0000313" key="1">
    <source>
        <dbReference type="EMBL" id="EKG14329.1"/>
    </source>
</evidence>
<dbReference type="Proteomes" id="UP000007129">
    <property type="component" value="Unassembled WGS sequence"/>
</dbReference>
<proteinExistence type="predicted"/>
<sequence>MSGSVGSPTCSLPSSAAMKRTRRSQVCGLVLMNAISGDFSLTYRWYHFGFRRGFGTVQILGKNRLPVLKYLPRYINELWPMHLFGWILHLPKSRWTGMNSPINRCSLPAPCFVSNVLKLGLLYLQPKYVSRSSLFPKLYHHNYLVSRLHRRRCVANAARNWTPPIPANGSKTGHSKKKIYIAEQ</sequence>